<dbReference type="AlphaFoldDB" id="A0A3L9YEK4"/>
<dbReference type="EMBL" id="REFC01000013">
    <property type="protein sequence ID" value="RMA58814.1"/>
    <property type="molecule type" value="Genomic_DNA"/>
</dbReference>
<dbReference type="InterPro" id="IPR052177">
    <property type="entry name" value="Divisome_Glycosyl_Hydrolase"/>
</dbReference>
<dbReference type="PANTHER" id="PTHR43405">
    <property type="entry name" value="GLYCOSYL HYDROLASE DIGH"/>
    <property type="match status" value="1"/>
</dbReference>
<dbReference type="PANTHER" id="PTHR43405:SF1">
    <property type="entry name" value="GLYCOSYL HYDROLASE DIGH"/>
    <property type="match status" value="1"/>
</dbReference>
<dbReference type="Proteomes" id="UP000271339">
    <property type="component" value="Unassembled WGS sequence"/>
</dbReference>
<accession>A0A3L9YEK4</accession>
<dbReference type="InterPro" id="IPR017853">
    <property type="entry name" value="GH"/>
</dbReference>
<evidence type="ECO:0000256" key="2">
    <source>
        <dbReference type="SAM" id="SignalP"/>
    </source>
</evidence>
<dbReference type="NCBIfam" id="TIGR04183">
    <property type="entry name" value="Por_Secre_tail"/>
    <property type="match status" value="1"/>
</dbReference>
<evidence type="ECO:0000256" key="1">
    <source>
        <dbReference type="ARBA" id="ARBA00022729"/>
    </source>
</evidence>
<feature type="domain" description="Glycosyl hydrolase-like 10" evidence="3">
    <location>
        <begin position="42"/>
        <end position="353"/>
    </location>
</feature>
<dbReference type="InterPro" id="IPR003790">
    <property type="entry name" value="GHL10"/>
</dbReference>
<dbReference type="SUPFAM" id="SSF51445">
    <property type="entry name" value="(Trans)glycosidases"/>
    <property type="match status" value="1"/>
</dbReference>
<proteinExistence type="predicted"/>
<evidence type="ECO:0000259" key="4">
    <source>
        <dbReference type="Pfam" id="PF18962"/>
    </source>
</evidence>
<reference evidence="5 6" key="1">
    <citation type="submission" date="2018-10" db="EMBL/GenBank/DDBJ databases">
        <title>Genomic Encyclopedia of Archaeal and Bacterial Type Strains, Phase II (KMG-II): from individual species to whole genera.</title>
        <authorList>
            <person name="Goeker M."/>
        </authorList>
    </citation>
    <scope>NUCLEOTIDE SEQUENCE [LARGE SCALE GENOMIC DNA]</scope>
    <source>
        <strain evidence="5 6">DSM 23424</strain>
    </source>
</reference>
<protein>
    <submittedName>
        <fullName evidence="5">Putative secreted protein (Por secretion system target)</fullName>
    </submittedName>
</protein>
<evidence type="ECO:0000259" key="3">
    <source>
        <dbReference type="Pfam" id="PF02638"/>
    </source>
</evidence>
<dbReference type="RefSeq" id="WP_121907752.1">
    <property type="nucleotide sequence ID" value="NZ_REFC01000013.1"/>
</dbReference>
<feature type="chain" id="PRO_5018180286" evidence="2">
    <location>
        <begin position="27"/>
        <end position="1210"/>
    </location>
</feature>
<name>A0A3L9YEK4_9FLAO</name>
<evidence type="ECO:0000313" key="5">
    <source>
        <dbReference type="EMBL" id="RMA58814.1"/>
    </source>
</evidence>
<evidence type="ECO:0000313" key="6">
    <source>
        <dbReference type="Proteomes" id="UP000271339"/>
    </source>
</evidence>
<keyword evidence="1 2" id="KW-0732">Signal</keyword>
<gene>
    <name evidence="5" type="ORF">BXY75_2193</name>
</gene>
<comment type="caution">
    <text evidence="5">The sequence shown here is derived from an EMBL/GenBank/DDBJ whole genome shotgun (WGS) entry which is preliminary data.</text>
</comment>
<feature type="domain" description="Secretion system C-terminal sorting" evidence="4">
    <location>
        <begin position="1138"/>
        <end position="1208"/>
    </location>
</feature>
<dbReference type="Gene3D" id="3.20.20.80">
    <property type="entry name" value="Glycosidases"/>
    <property type="match status" value="1"/>
</dbReference>
<dbReference type="OrthoDB" id="9773203at2"/>
<feature type="signal peptide" evidence="2">
    <location>
        <begin position="1"/>
        <end position="26"/>
    </location>
</feature>
<keyword evidence="6" id="KW-1185">Reference proteome</keyword>
<organism evidence="5 6">
    <name type="scientific">Ulvibacter antarcticus</name>
    <dbReference type="NCBI Taxonomy" id="442714"/>
    <lineage>
        <taxon>Bacteria</taxon>
        <taxon>Pseudomonadati</taxon>
        <taxon>Bacteroidota</taxon>
        <taxon>Flavobacteriia</taxon>
        <taxon>Flavobacteriales</taxon>
        <taxon>Flavobacteriaceae</taxon>
        <taxon>Ulvibacter</taxon>
    </lineage>
</organism>
<sequence length="1210" mass="131056">MKLQYSSLLLLAFFAFSFLKPDQTKAQCVTGAETNAAHPKKEMRGVFIPSVVSISWPTNRFATPAVQRAELITILDKIVLNGYNAVFLQVRPESDALYASTIDPWSYWLTGAQGTAPSPLWDPLEFAINESHSRGLELHAWLNPYRAKRGVDVSSPDHVTNEHPDWIFTASNNANLKIVNPGIPAVEDYIVSVVEDIATRYNVDGIHFDDYFYPSGGMGNNQDAQTYIDYNPTNISNINDWRRDNVNEMIGSVYDAIQTINSNNNKNVVFGVSPAGIWKSGTPPGIVGSSAYSALYCDPIAWMQAGKVDYIAPQLYWAFGGGQDYDILSQWWNDQADLYNTQVYVSQAYYKINGGSWPASEAQDQVDENREASMDATFGQIAYRYNEIGSNLHGINDALNGTQFQYKSFVAPITGAGKDAVCALKPDNIRFGDLKVMWDTPAVASDGDLPQKYVVYAFNNASDATNNKNNGAKILDIVAGNELALSQSQIDNKFIVVTSLDKNNNEAGDFCIFPLKDITAACSVTSITAPSILKNCSSSRTGTTSATFPIESTTVITWSYNLGGGETFTQSQNVIIEDTTAPNVITQNISVTLTGAITSITASDINNGSNDNCAIETMSIDIASFTCSDVGVQVVMLTVVDKNGNSASASANVTVESEITEYITSSWSNGFPHKGSLAKFSSSYSTNQGSIEVCACEVAATSTMTVEANHYLKVEGDITVDGILNVAHQGNVVQIDDAAVVINNGTINVNVTTPSLVARDFMLMGSPMTSEDNSVFTDMNGAGSSAYQVLNHTTANFNPYVGTPPVVGVNFHDQESNDWTVLSGPLISGEGYLVRPSYTNNGTYDYQFNQGTLNNGVITYSAFFGDDKEDSPNIISNPYASAIDADILISTNSLIDEIYFWEHNTTPASGVPGPLGENFNMDDISTRNLGMGIPAATGGTTPNGIISTGQGFGIKANAAGNVMFNNALRLTSGNTTLRKVSDADKIWIEVRENVYGLGSTTGVSFSENASSEIDAGYDTMKLGTVVSLYSHLQDGSEQLGIQGREIFDSGITIPMGFSTLIEADAGIPYTIAVADVEGLNIENADVYLIDHYTNMITNIKTGHYVFTSDAGTFDNRFTLLFESLVLDTNVSVQDAVSIYPNPTENIVNIVSPNNVVDSIEVYDLSGRMISRTKFSSEKDYQLDMSSFESAIYFLKINTYDGAVTKRIIKK</sequence>
<dbReference type="Pfam" id="PF18962">
    <property type="entry name" value="Por_Secre_tail"/>
    <property type="match status" value="1"/>
</dbReference>
<dbReference type="Pfam" id="PF02638">
    <property type="entry name" value="GHL10"/>
    <property type="match status" value="1"/>
</dbReference>
<dbReference type="InterPro" id="IPR026444">
    <property type="entry name" value="Secre_tail"/>
</dbReference>